<proteinExistence type="predicted"/>
<dbReference type="OrthoDB" id="4190386at2759"/>
<protein>
    <submittedName>
        <fullName evidence="1">Uncharacterized protein</fullName>
    </submittedName>
</protein>
<sequence length="107" mass="11736">AYDPVWSFGEEPRESLVSGTVALRSSICSFSLTAHLSPAQNAAELSSQSLIISSSSLCEKALMWSLTDTATCLHCIKQLKKRGILCTCLFSHFHCFHCVCNNDFCLS</sequence>
<reference evidence="1" key="1">
    <citation type="submission" date="2010-03" db="EMBL/GenBank/DDBJ databases">
        <title>Annotation of Blastomyces dermatitidis strain ATCC 18188.</title>
        <authorList>
            <consortium name="The Broad Institute Genome Sequencing Platform"/>
            <consortium name="Broad Institute Genome Sequencing Center for Infectious Disease."/>
            <person name="Cuomo C."/>
            <person name="Klein B."/>
            <person name="Sullivan T."/>
            <person name="Heitman J."/>
            <person name="Young S."/>
            <person name="Zeng Q."/>
            <person name="Gargeya S."/>
            <person name="Alvarado L."/>
            <person name="Berlin A.M."/>
            <person name="Chapman S.B."/>
            <person name="Chen Z."/>
            <person name="Freedman E."/>
            <person name="Gellesch M."/>
            <person name="Goldberg J."/>
            <person name="Griggs A."/>
            <person name="Gujja S."/>
            <person name="Heilman E."/>
            <person name="Heiman D."/>
            <person name="Howarth C."/>
            <person name="Mehta T."/>
            <person name="Neiman D."/>
            <person name="Pearson M."/>
            <person name="Roberts A."/>
            <person name="Saif S."/>
            <person name="Shea T."/>
            <person name="Shenoy N."/>
            <person name="Sisk P."/>
            <person name="Stolte C."/>
            <person name="Sykes S."/>
            <person name="White J."/>
            <person name="Yandava C."/>
            <person name="Haas B."/>
            <person name="Nusbaum C."/>
            <person name="Birren B."/>
        </authorList>
    </citation>
    <scope>NUCLEOTIDE SEQUENCE</scope>
    <source>
        <strain evidence="1">ATCC 18188</strain>
    </source>
</reference>
<evidence type="ECO:0000313" key="1">
    <source>
        <dbReference type="EMBL" id="KMW69338.1"/>
    </source>
</evidence>
<gene>
    <name evidence="1" type="ORF">BDDG_13493</name>
</gene>
<name>A0A0J9EST2_AJEDA</name>
<feature type="non-terminal residue" evidence="1">
    <location>
        <position position="107"/>
    </location>
</feature>
<dbReference type="EMBL" id="GG749813">
    <property type="protein sequence ID" value="KMW69338.1"/>
    <property type="molecule type" value="Genomic_DNA"/>
</dbReference>
<feature type="non-terminal residue" evidence="1">
    <location>
        <position position="1"/>
    </location>
</feature>
<dbReference type="Proteomes" id="UP000007802">
    <property type="component" value="Unassembled WGS sequence"/>
</dbReference>
<accession>A0A0J9EST2</accession>
<dbReference type="AlphaFoldDB" id="A0A0J9EST2"/>
<organism evidence="1">
    <name type="scientific">Ajellomyces dermatitidis (strain ATCC 18188 / CBS 674.68)</name>
    <name type="common">Blastomyces dermatitidis</name>
    <dbReference type="NCBI Taxonomy" id="653446"/>
    <lineage>
        <taxon>Eukaryota</taxon>
        <taxon>Fungi</taxon>
        <taxon>Dikarya</taxon>
        <taxon>Ascomycota</taxon>
        <taxon>Pezizomycotina</taxon>
        <taxon>Eurotiomycetes</taxon>
        <taxon>Eurotiomycetidae</taxon>
        <taxon>Onygenales</taxon>
        <taxon>Ajellomycetaceae</taxon>
        <taxon>Blastomyces</taxon>
    </lineage>
</organism>